<evidence type="ECO:0000313" key="5">
    <source>
        <dbReference type="EMBL" id="PYH96468.1"/>
    </source>
</evidence>
<dbReference type="Gene3D" id="1.50.10.20">
    <property type="match status" value="2"/>
</dbReference>
<proteinExistence type="predicted"/>
<reference evidence="5 6" key="1">
    <citation type="submission" date="2018-02" db="EMBL/GenBank/DDBJ databases">
        <title>The genomes of Aspergillus section Nigri reveals drivers in fungal speciation.</title>
        <authorList>
            <consortium name="DOE Joint Genome Institute"/>
            <person name="Vesth T.C."/>
            <person name="Nybo J."/>
            <person name="Theobald S."/>
            <person name="Brandl J."/>
            <person name="Frisvad J.C."/>
            <person name="Nielsen K.F."/>
            <person name="Lyhne E.K."/>
            <person name="Kogle M.E."/>
            <person name="Kuo A."/>
            <person name="Riley R."/>
            <person name="Clum A."/>
            <person name="Nolan M."/>
            <person name="Lipzen A."/>
            <person name="Salamov A."/>
            <person name="Henrissat B."/>
            <person name="Wiebenga A."/>
            <person name="De vries R.P."/>
            <person name="Grigoriev I.V."/>
            <person name="Mortensen U.H."/>
            <person name="Andersen M.R."/>
            <person name="Baker S.E."/>
        </authorList>
    </citation>
    <scope>NUCLEOTIDE SEQUENCE [LARGE SCALE GENOMIC DNA]</scope>
    <source>
        <strain evidence="5 6">CBS 707.79</strain>
    </source>
</reference>
<dbReference type="Pfam" id="PF13249">
    <property type="entry name" value="SQHop_cyclase_N"/>
    <property type="match status" value="1"/>
</dbReference>
<dbReference type="Pfam" id="PF13243">
    <property type="entry name" value="SQHop_cyclase_C"/>
    <property type="match status" value="1"/>
</dbReference>
<dbReference type="NCBIfam" id="TIGR01787">
    <property type="entry name" value="squalene_cyclas"/>
    <property type="match status" value="1"/>
</dbReference>
<organism evidence="5 6">
    <name type="scientific">Aspergillus ellipticus CBS 707.79</name>
    <dbReference type="NCBI Taxonomy" id="1448320"/>
    <lineage>
        <taxon>Eukaryota</taxon>
        <taxon>Fungi</taxon>
        <taxon>Dikarya</taxon>
        <taxon>Ascomycota</taxon>
        <taxon>Pezizomycotina</taxon>
        <taxon>Eurotiomycetes</taxon>
        <taxon>Eurotiomycetidae</taxon>
        <taxon>Eurotiales</taxon>
        <taxon>Aspergillaceae</taxon>
        <taxon>Aspergillus</taxon>
        <taxon>Aspergillus subgen. Circumdati</taxon>
    </lineage>
</organism>
<evidence type="ECO:0000259" key="3">
    <source>
        <dbReference type="Pfam" id="PF13243"/>
    </source>
</evidence>
<dbReference type="PANTHER" id="PTHR11764:SF82">
    <property type="entry name" value="TERPENE CYCLASE_MUTASE FAMILY MEMBER"/>
    <property type="match status" value="1"/>
</dbReference>
<dbReference type="InterPro" id="IPR032697">
    <property type="entry name" value="SQ_cyclase_N"/>
</dbReference>
<accession>A0A319E6W8</accession>
<evidence type="ECO:0000313" key="6">
    <source>
        <dbReference type="Proteomes" id="UP000247810"/>
    </source>
</evidence>
<dbReference type="InterPro" id="IPR032696">
    <property type="entry name" value="SQ_cyclase_C"/>
</dbReference>
<dbReference type="NCBIfam" id="TIGR01507">
    <property type="entry name" value="hopene_cyclase"/>
    <property type="match status" value="1"/>
</dbReference>
<protein>
    <submittedName>
        <fullName evidence="5">Squalene cyclase</fullName>
    </submittedName>
</protein>
<dbReference type="PANTHER" id="PTHR11764">
    <property type="entry name" value="TERPENE CYCLASE/MUTASE FAMILY MEMBER"/>
    <property type="match status" value="1"/>
</dbReference>
<dbReference type="GO" id="GO:0016866">
    <property type="term" value="F:intramolecular transferase activity"/>
    <property type="evidence" value="ECO:0007669"/>
    <property type="project" value="InterPro"/>
</dbReference>
<dbReference type="InterPro" id="IPR008930">
    <property type="entry name" value="Terpenoid_cyclase/PrenylTrfase"/>
</dbReference>
<name>A0A319E6W8_9EURO</name>
<dbReference type="SUPFAM" id="SSF48239">
    <property type="entry name" value="Terpenoid cyclases/Protein prenyltransferases"/>
    <property type="match status" value="2"/>
</dbReference>
<keyword evidence="6" id="KW-1185">Reference proteome</keyword>
<dbReference type="OrthoDB" id="21502at2759"/>
<dbReference type="SFLD" id="SFLDG01016">
    <property type="entry name" value="Prenyltransferase_Like_2"/>
    <property type="match status" value="1"/>
</dbReference>
<dbReference type="InterPro" id="IPR006400">
    <property type="entry name" value="Hopene-cyclase"/>
</dbReference>
<dbReference type="Proteomes" id="UP000247810">
    <property type="component" value="Unassembled WGS sequence"/>
</dbReference>
<dbReference type="InterPro" id="IPR018333">
    <property type="entry name" value="Squalene_cyclase"/>
</dbReference>
<evidence type="ECO:0000259" key="4">
    <source>
        <dbReference type="Pfam" id="PF13249"/>
    </source>
</evidence>
<gene>
    <name evidence="5" type="ORF">BO71DRAFT_448635</name>
</gene>
<dbReference type="InterPro" id="IPR023213">
    <property type="entry name" value="CAT-like_dom_sf"/>
</dbReference>
<dbReference type="VEuPathDB" id="FungiDB:BO71DRAFT_448635"/>
<dbReference type="GO" id="GO:0016104">
    <property type="term" value="P:triterpenoid biosynthetic process"/>
    <property type="evidence" value="ECO:0007669"/>
    <property type="project" value="InterPro"/>
</dbReference>
<feature type="domain" description="Squalene cyclase N-terminal" evidence="4">
    <location>
        <begin position="15"/>
        <end position="307"/>
    </location>
</feature>
<sequence length="1121" mass="125187">MERVTLASQVEQTLKLSREYALRSVHPDGHWCGELKSNATITAEYIFLRQALGLDLKADGAAYTRHILSEQNGDGSWGLAPEYPGDVSTTTEAYLALKILGTSPDIPSMQRAREFVLKSGGVAGVRVFTRIFLATFGLFPWDAVPQLPVELILLPSICPINIYKLASWARGTIAPLLIICHHRPVYALPGYDLDELWLDPSDKNVSYGPSVWELVSRGDVVGLAFSIVDKLLYQLNGLRSIPLLRSYARRQCMRWILERQESKGDWGGIFPPMHGSIYAFVLEGWTLDDTPVRLGIEALENFAWQDEKGKRIQACVSPVWDTALMSIGLSDSSPEPQISEASEQAIVQAIGGAITWIQRRQLLAPRGDWRIYRPQLAPGGFSFEYENSWYPDVDDTAAVILAQIKHDSSCIASGSVLAAATWILGMQNPDGGWAAFDVENDRLFLNKIPFSDMDSLCDTSCADITGRILEAFGLMMKRAPPKSGSDLSPALRAACTRGIHYLAATQEPTGAWFGRWGCNYIYGTSHALCGLAYFGDDRRVPRLVSRALQWLKSQQNADGGWGEPMLSYRHPDCPLQDSTASQTAWALMGLLAHFPITDGAIERGVRWLVESAREEKGGLSWPEAPQLNMMGLFSQFGRTRPATVPTDRVIPLRYWDDLDYLRNLCHDFTFRFDAALDAAKLETALSRLTEIGDWGQLGARLRLNDNNQLEYHIPAEYTPARPAFTFTTTTYPLSIADHPLASQLPRAGHNQSTLELPSPAIFAPIVRHPTSPSQLSDWIYTDRPQLHIHVALFNDATLLTTSYVHTLFDAIARTSFFNAWLAVLNNDEPSIPAFIPFSHDPLRNLGTTTTAKTYTHYPRILYGVGIILFGIRYLLELLWFRAEEEHPIRLPGRAIARMRESAIQELSTHPPKDKDDKPFLSENDLLTAWYLRTLTTALSLPHWQPITLMTVFNTWNLFPDLFPTKGAGFIGNAFFYSYTLLTASDILSDTTLVRTALAVRDALTAHRTREQVHAMTAYQRSSWTKTPAVVGSPGQVFVACTNQNKAGYFGLDWGAGRAGGRDGEVKPSYINDIEHCKGYPTRNVVRIIGKDGAGDWWLLFKTRRGVWDSIWGQVKGVWELN</sequence>
<keyword evidence="2" id="KW-0413">Isomerase</keyword>
<dbReference type="Gene3D" id="3.30.559.10">
    <property type="entry name" value="Chloramphenicol acetyltransferase-like domain"/>
    <property type="match status" value="2"/>
</dbReference>
<dbReference type="AlphaFoldDB" id="A0A319E6W8"/>
<dbReference type="STRING" id="1448320.A0A319E6W8"/>
<keyword evidence="1" id="KW-0677">Repeat</keyword>
<evidence type="ECO:0000256" key="2">
    <source>
        <dbReference type="ARBA" id="ARBA00023235"/>
    </source>
</evidence>
<dbReference type="EMBL" id="KZ825837">
    <property type="protein sequence ID" value="PYH96468.1"/>
    <property type="molecule type" value="Genomic_DNA"/>
</dbReference>
<dbReference type="GO" id="GO:0005811">
    <property type="term" value="C:lipid droplet"/>
    <property type="evidence" value="ECO:0007669"/>
    <property type="project" value="InterPro"/>
</dbReference>
<feature type="domain" description="Squalene cyclase C-terminal" evidence="3">
    <location>
        <begin position="316"/>
        <end position="615"/>
    </location>
</feature>
<evidence type="ECO:0000256" key="1">
    <source>
        <dbReference type="ARBA" id="ARBA00022737"/>
    </source>
</evidence>